<keyword evidence="3" id="KW-1185">Reference proteome</keyword>
<evidence type="ECO:0000313" key="2">
    <source>
        <dbReference type="EMBL" id="GAA3986910.1"/>
    </source>
</evidence>
<dbReference type="Proteomes" id="UP001500742">
    <property type="component" value="Unassembled WGS sequence"/>
</dbReference>
<accession>A0ABP7QRP8</accession>
<dbReference type="PANTHER" id="PTHR47799">
    <property type="entry name" value="OMEGA-AMIDASE YAFV"/>
    <property type="match status" value="1"/>
</dbReference>
<dbReference type="InterPro" id="IPR052737">
    <property type="entry name" value="Omega-amidase_YafV"/>
</dbReference>
<sequence length="261" mass="30571">MDNLKITVFQGYLFWENTDKNLQNISLRLSGGIREKTDLIILPEMFSTGFTMDAERLAEPMDGKTMKWMHEIARQYDCVVTGSIIIKENDKYYNRLIWMRTDGTYDHYDKRHLFALGKEHNTYTAGTEKLFVELNGWRICPMICYDLRFPVWLRNHADNPYDLLILVANWPERRALHWRTLLPARAVENQAYVIGVNRVGHDGNEVYHSGDSTCIDPNGNVVYYKRDEDDVYTFSIIADEVKKARRALPFLKDADEFTIEI</sequence>
<dbReference type="CDD" id="cd07575">
    <property type="entry name" value="Xc-1258_like"/>
    <property type="match status" value="1"/>
</dbReference>
<proteinExistence type="predicted"/>
<dbReference type="NCBIfam" id="NF007757">
    <property type="entry name" value="PRK10438.1"/>
    <property type="match status" value="1"/>
</dbReference>
<dbReference type="InterPro" id="IPR036526">
    <property type="entry name" value="C-N_Hydrolase_sf"/>
</dbReference>
<feature type="domain" description="CN hydrolase" evidence="1">
    <location>
        <begin position="4"/>
        <end position="238"/>
    </location>
</feature>
<dbReference type="SUPFAM" id="SSF56317">
    <property type="entry name" value="Carbon-nitrogen hydrolase"/>
    <property type="match status" value="1"/>
</dbReference>
<dbReference type="Pfam" id="PF00795">
    <property type="entry name" value="CN_hydrolase"/>
    <property type="match status" value="1"/>
</dbReference>
<reference evidence="3" key="1">
    <citation type="journal article" date="2019" name="Int. J. Syst. Evol. Microbiol.">
        <title>The Global Catalogue of Microorganisms (GCM) 10K type strain sequencing project: providing services to taxonomists for standard genome sequencing and annotation.</title>
        <authorList>
            <consortium name="The Broad Institute Genomics Platform"/>
            <consortium name="The Broad Institute Genome Sequencing Center for Infectious Disease"/>
            <person name="Wu L."/>
            <person name="Ma J."/>
        </authorList>
    </citation>
    <scope>NUCLEOTIDE SEQUENCE [LARGE SCALE GENOMIC DNA]</scope>
    <source>
        <strain evidence="3">JCM 16601</strain>
    </source>
</reference>
<organism evidence="2 3">
    <name type="scientific">Mucilaginibacter dorajii</name>
    <dbReference type="NCBI Taxonomy" id="692994"/>
    <lineage>
        <taxon>Bacteria</taxon>
        <taxon>Pseudomonadati</taxon>
        <taxon>Bacteroidota</taxon>
        <taxon>Sphingobacteriia</taxon>
        <taxon>Sphingobacteriales</taxon>
        <taxon>Sphingobacteriaceae</taxon>
        <taxon>Mucilaginibacter</taxon>
    </lineage>
</organism>
<comment type="caution">
    <text evidence="2">The sequence shown here is derived from an EMBL/GenBank/DDBJ whole genome shotgun (WGS) entry which is preliminary data.</text>
</comment>
<evidence type="ECO:0000259" key="1">
    <source>
        <dbReference type="PROSITE" id="PS50263"/>
    </source>
</evidence>
<dbReference type="InterPro" id="IPR003010">
    <property type="entry name" value="C-N_Hydrolase"/>
</dbReference>
<dbReference type="RefSeq" id="WP_259089638.1">
    <property type="nucleotide sequence ID" value="NZ_BAAAZC010000029.1"/>
</dbReference>
<dbReference type="EMBL" id="BAAAZC010000029">
    <property type="protein sequence ID" value="GAA3986910.1"/>
    <property type="molecule type" value="Genomic_DNA"/>
</dbReference>
<dbReference type="PROSITE" id="PS50263">
    <property type="entry name" value="CN_HYDROLASE"/>
    <property type="match status" value="1"/>
</dbReference>
<dbReference type="Gene3D" id="3.60.110.10">
    <property type="entry name" value="Carbon-nitrogen hydrolase"/>
    <property type="match status" value="1"/>
</dbReference>
<name>A0ABP7QRP8_9SPHI</name>
<protein>
    <submittedName>
        <fullName evidence="2">Nitrilase family protein</fullName>
    </submittedName>
</protein>
<gene>
    <name evidence="2" type="ORF">GCM10022210_44250</name>
</gene>
<dbReference type="PANTHER" id="PTHR47799:SF1">
    <property type="entry name" value="OMEGA-AMIDASE YAFV"/>
    <property type="match status" value="1"/>
</dbReference>
<evidence type="ECO:0000313" key="3">
    <source>
        <dbReference type="Proteomes" id="UP001500742"/>
    </source>
</evidence>